<reference evidence="1" key="1">
    <citation type="submission" date="2022-10" db="EMBL/GenBank/DDBJ databases">
        <title>Complete Genome of Trichothecium roseum strain YXFP-22015, a Plant Pathogen Isolated from Citrus.</title>
        <authorList>
            <person name="Wang Y."/>
            <person name="Zhu L."/>
        </authorList>
    </citation>
    <scope>NUCLEOTIDE SEQUENCE</scope>
    <source>
        <strain evidence="1">YXFP-22015</strain>
    </source>
</reference>
<evidence type="ECO:0000313" key="1">
    <source>
        <dbReference type="EMBL" id="KAI9899777.1"/>
    </source>
</evidence>
<gene>
    <name evidence="1" type="ORF">N3K66_006238</name>
</gene>
<protein>
    <submittedName>
        <fullName evidence="1">Uncharacterized protein</fullName>
    </submittedName>
</protein>
<dbReference type="EMBL" id="CM047944">
    <property type="protein sequence ID" value="KAI9899777.1"/>
    <property type="molecule type" value="Genomic_DNA"/>
</dbReference>
<dbReference type="Proteomes" id="UP001163324">
    <property type="component" value="Chromosome 5"/>
</dbReference>
<evidence type="ECO:0000313" key="2">
    <source>
        <dbReference type="Proteomes" id="UP001163324"/>
    </source>
</evidence>
<name>A0ACC0V243_9HYPO</name>
<proteinExistence type="predicted"/>
<sequence>MLRLAALTLLPFAVYGARVQECPTYGAVHPPNFDISKSDALASAIEAFPGEVERLFTDNVLNKTNLAFGIDVFSTTTNTSLYSYYHTGDSLKGALLTGEFNESTVSRIGSVSKLFTVYALLSQVGLEIFDDPVTKYVPELKGNADKDPLKYVHWEDVTIRAIISQQAGTGGPSMEMVTCYDEPEGCSIDTALKQLRDARSPTTLPFQTPLYSDAGFIVLGRVLEAIQGKPYDEALKETLGPLLDFEYTSTYEPPNGTNGIALPGTAGDSSWGVDNQLTAPSGGIYTTGNDLRSLGLSILNSEVLPSKDTRRWMKPAGATESLNVLVGAPWEIIRLNMPVSPNSDRTRVSDLFTKLGGNSGYGAVMALSPEHGLGFSVMTVGPLAAVDRLHIRNVVGDVFLPAAEHAAFANAQANLAGTFVEESGKDGTNLTLTVDEGSPGLGLKALFLDGADSLGIVKLIPFPPEVKFTIRMYPTGNTSPPDMLYATGGSVKLSYRAQRDVLPFRNHEVPSIGRGMFNNECMSWIDVGFLGNEDEFILELEDGRLEAVTHSLSGYRMVRQ</sequence>
<accession>A0ACC0V243</accession>
<organism evidence="1 2">
    <name type="scientific">Trichothecium roseum</name>
    <dbReference type="NCBI Taxonomy" id="47278"/>
    <lineage>
        <taxon>Eukaryota</taxon>
        <taxon>Fungi</taxon>
        <taxon>Dikarya</taxon>
        <taxon>Ascomycota</taxon>
        <taxon>Pezizomycotina</taxon>
        <taxon>Sordariomycetes</taxon>
        <taxon>Hypocreomycetidae</taxon>
        <taxon>Hypocreales</taxon>
        <taxon>Hypocreales incertae sedis</taxon>
        <taxon>Trichothecium</taxon>
    </lineage>
</organism>
<keyword evidence="2" id="KW-1185">Reference proteome</keyword>
<comment type="caution">
    <text evidence="1">The sequence shown here is derived from an EMBL/GenBank/DDBJ whole genome shotgun (WGS) entry which is preliminary data.</text>
</comment>